<feature type="compositionally biased region" description="Pro residues" evidence="1">
    <location>
        <begin position="174"/>
        <end position="196"/>
    </location>
</feature>
<dbReference type="SUPFAM" id="SSF55797">
    <property type="entry name" value="PR-1-like"/>
    <property type="match status" value="1"/>
</dbReference>
<dbReference type="PROSITE" id="PS51782">
    <property type="entry name" value="LYSM"/>
    <property type="match status" value="1"/>
</dbReference>
<dbReference type="InterPro" id="IPR018244">
    <property type="entry name" value="Allrgn_V5/Tpx1_CS"/>
</dbReference>
<feature type="compositionally biased region" description="Pro residues" evidence="1">
    <location>
        <begin position="316"/>
        <end position="355"/>
    </location>
</feature>
<dbReference type="InterPro" id="IPR018392">
    <property type="entry name" value="LysM"/>
</dbReference>
<feature type="domain" description="LysM" evidence="2">
    <location>
        <begin position="39"/>
        <end position="83"/>
    </location>
</feature>
<dbReference type="Gene3D" id="3.10.350.10">
    <property type="entry name" value="LysM domain"/>
    <property type="match status" value="1"/>
</dbReference>
<keyword evidence="4" id="KW-1185">Reference proteome</keyword>
<proteinExistence type="predicted"/>
<dbReference type="PROSITE" id="PS01009">
    <property type="entry name" value="CRISP_1"/>
    <property type="match status" value="1"/>
</dbReference>
<protein>
    <recommendedName>
        <fullName evidence="2">LysM domain-containing protein</fullName>
    </recommendedName>
</protein>
<feature type="compositionally biased region" description="Pro residues" evidence="1">
    <location>
        <begin position="211"/>
        <end position="308"/>
    </location>
</feature>
<evidence type="ECO:0000259" key="2">
    <source>
        <dbReference type="PROSITE" id="PS51782"/>
    </source>
</evidence>
<accession>A0A250X3F8</accession>
<feature type="compositionally biased region" description="Low complexity" evidence="1">
    <location>
        <begin position="197"/>
        <end position="206"/>
    </location>
</feature>
<dbReference type="PRINTS" id="PR00837">
    <property type="entry name" value="V5TPXLIKE"/>
</dbReference>
<sequence length="507" mass="54599">MTVRRYVARLMLGPQSCIAILIAATTWACPTLDWSLCQRVVFLSPGLTCSLITMYYGVTPTQFQAWNPTMNCSDLSVNCLGCIQPTQATAAPMMPTAANPPPDNLTLPPSPSAPPNPSPQAPLNPDLPPPAPPPTPHSPPPKPFPQPPSPAVLSFSPSLHASEPIPFPSSGSPSPQPPALPLQPSHPPPNPVPNLPSLPLSSPSHLNTKQSPPPHISKHFPPPPYALYVPPRPPSPPPHPPASPNPPKPSPVPPSPFQLPNPPSAPSPPPPFPPFPPFRPFSTPNPPRPPPSPLRPPHPPPHPPPNPFPNFATLAPPSPPPPPPVPYRNPPPHPAALKYPPSPPPQATPNPPINPGSPFYTNITEVMMVTNTLRAQNGAPPLQWSNTLALAAQGWTDNCWFEHSNYYYGENLAVGYPSFTSVVNAWYNEFKLYNFNQQGFSESTGHFTQLVWESTTLVGCAIGYCPYGVIVGSTIWNGLLYACEYYPPGNQFGKFYQNVLPPVQTEL</sequence>
<dbReference type="AlphaFoldDB" id="A0A250X3F8"/>
<dbReference type="GO" id="GO:0005576">
    <property type="term" value="C:extracellular region"/>
    <property type="evidence" value="ECO:0007669"/>
    <property type="project" value="InterPro"/>
</dbReference>
<dbReference type="InterPro" id="IPR014044">
    <property type="entry name" value="CAP_dom"/>
</dbReference>
<dbReference type="InterPro" id="IPR001283">
    <property type="entry name" value="CRISP-related"/>
</dbReference>
<feature type="region of interest" description="Disordered" evidence="1">
    <location>
        <begin position="93"/>
        <end position="358"/>
    </location>
</feature>
<organism evidence="3 4">
    <name type="scientific">Chlamydomonas eustigma</name>
    <dbReference type="NCBI Taxonomy" id="1157962"/>
    <lineage>
        <taxon>Eukaryota</taxon>
        <taxon>Viridiplantae</taxon>
        <taxon>Chlorophyta</taxon>
        <taxon>core chlorophytes</taxon>
        <taxon>Chlorophyceae</taxon>
        <taxon>CS clade</taxon>
        <taxon>Chlamydomonadales</taxon>
        <taxon>Chlamydomonadaceae</taxon>
        <taxon>Chlamydomonas</taxon>
    </lineage>
</organism>
<dbReference type="OrthoDB" id="337038at2759"/>
<dbReference type="InterPro" id="IPR035940">
    <property type="entry name" value="CAP_sf"/>
</dbReference>
<dbReference type="EMBL" id="BEGY01000026">
    <property type="protein sequence ID" value="GAX77614.1"/>
    <property type="molecule type" value="Genomic_DNA"/>
</dbReference>
<dbReference type="Gene3D" id="3.40.33.10">
    <property type="entry name" value="CAP"/>
    <property type="match status" value="1"/>
</dbReference>
<dbReference type="InterPro" id="IPR036779">
    <property type="entry name" value="LysM_dom_sf"/>
</dbReference>
<reference evidence="3 4" key="1">
    <citation type="submission" date="2017-08" db="EMBL/GenBank/DDBJ databases">
        <title>Acidophilic green algal genome provides insights into adaptation to an acidic environment.</title>
        <authorList>
            <person name="Hirooka S."/>
            <person name="Hirose Y."/>
            <person name="Kanesaki Y."/>
            <person name="Higuchi S."/>
            <person name="Fujiwara T."/>
            <person name="Onuma R."/>
            <person name="Era A."/>
            <person name="Ohbayashi R."/>
            <person name="Uzuka A."/>
            <person name="Nozaki H."/>
            <person name="Yoshikawa H."/>
            <person name="Miyagishima S.Y."/>
        </authorList>
    </citation>
    <scope>NUCLEOTIDE SEQUENCE [LARGE SCALE GENOMIC DNA]</scope>
    <source>
        <strain evidence="3 4">NIES-2499</strain>
    </source>
</reference>
<evidence type="ECO:0000313" key="4">
    <source>
        <dbReference type="Proteomes" id="UP000232323"/>
    </source>
</evidence>
<evidence type="ECO:0000256" key="1">
    <source>
        <dbReference type="SAM" id="MobiDB-lite"/>
    </source>
</evidence>
<feature type="compositionally biased region" description="Low complexity" evidence="1">
    <location>
        <begin position="162"/>
        <end position="173"/>
    </location>
</feature>
<dbReference type="Pfam" id="PF00188">
    <property type="entry name" value="CAP"/>
    <property type="match status" value="1"/>
</dbReference>
<feature type="compositionally biased region" description="Pro residues" evidence="1">
    <location>
        <begin position="98"/>
        <end position="150"/>
    </location>
</feature>
<dbReference type="SMART" id="SM00198">
    <property type="entry name" value="SCP"/>
    <property type="match status" value="1"/>
</dbReference>
<dbReference type="Proteomes" id="UP000232323">
    <property type="component" value="Unassembled WGS sequence"/>
</dbReference>
<comment type="caution">
    <text evidence="3">The sequence shown here is derived from an EMBL/GenBank/DDBJ whole genome shotgun (WGS) entry which is preliminary data.</text>
</comment>
<dbReference type="PANTHER" id="PTHR10334">
    <property type="entry name" value="CYSTEINE-RICH SECRETORY PROTEIN-RELATED"/>
    <property type="match status" value="1"/>
</dbReference>
<gene>
    <name evidence="3" type="ORF">CEUSTIGMA_g5058.t1</name>
</gene>
<name>A0A250X3F8_9CHLO</name>
<evidence type="ECO:0000313" key="3">
    <source>
        <dbReference type="EMBL" id="GAX77614.1"/>
    </source>
</evidence>